<feature type="transmembrane region" description="Helical" evidence="1">
    <location>
        <begin position="12"/>
        <end position="32"/>
    </location>
</feature>
<feature type="transmembrane region" description="Helical" evidence="1">
    <location>
        <begin position="63"/>
        <end position="84"/>
    </location>
</feature>
<proteinExistence type="predicted"/>
<feature type="transmembrane region" description="Helical" evidence="1">
    <location>
        <begin position="128"/>
        <end position="151"/>
    </location>
</feature>
<gene>
    <name evidence="2" type="ORF">IG193_01445</name>
</gene>
<keyword evidence="3" id="KW-1185">Reference proteome</keyword>
<evidence type="ECO:0000313" key="3">
    <source>
        <dbReference type="Proteomes" id="UP000594121"/>
    </source>
</evidence>
<accession>A0A7L9FJP6</accession>
<dbReference type="GeneID" id="59148519"/>
<evidence type="ECO:0000256" key="1">
    <source>
        <dbReference type="SAM" id="Phobius"/>
    </source>
</evidence>
<reference evidence="2 3" key="1">
    <citation type="submission" date="2020-10" db="EMBL/GenBank/DDBJ databases">
        <title>Thermofilum lucidum 3507LT sp. nov. a novel member of Thermofilaceae family isolated from Chile hot spring, and proposal of description order Thermofilales.</title>
        <authorList>
            <person name="Zayulina K.S."/>
            <person name="Elcheninov A.G."/>
            <person name="Toshchakov S.V."/>
            <person name="Kublanov I.V."/>
        </authorList>
    </citation>
    <scope>NUCLEOTIDE SEQUENCE [LARGE SCALE GENOMIC DNA]</scope>
    <source>
        <strain evidence="2 3">3507LT</strain>
    </source>
</reference>
<organism evidence="2 3">
    <name type="scientific">Infirmifilum lucidum</name>
    <dbReference type="NCBI Taxonomy" id="2776706"/>
    <lineage>
        <taxon>Archaea</taxon>
        <taxon>Thermoproteota</taxon>
        <taxon>Thermoprotei</taxon>
        <taxon>Thermofilales</taxon>
        <taxon>Thermofilaceae</taxon>
        <taxon>Infirmifilum</taxon>
    </lineage>
</organism>
<feature type="transmembrane region" description="Helical" evidence="1">
    <location>
        <begin position="186"/>
        <end position="204"/>
    </location>
</feature>
<name>A0A7L9FJP6_9CREN</name>
<dbReference type="Proteomes" id="UP000594121">
    <property type="component" value="Chromosome"/>
</dbReference>
<feature type="transmembrane region" description="Helical" evidence="1">
    <location>
        <begin position="38"/>
        <end position="56"/>
    </location>
</feature>
<dbReference type="RefSeq" id="WP_192819126.1">
    <property type="nucleotide sequence ID" value="NZ_CP062310.1"/>
</dbReference>
<sequence length="253" mass="27907">MEDPSRYCENVYICLVSTLAVTVVAFYVGVLLARVNQLLLPLLLTLSVYPGFLRMVSSNRLSAALVLVYSWVLVSSLLMINSAFTGLVHGGLVAKGEEYVREMFEWIKTSRGAEGNPSLFFVPKVVEVVVFSLATLLTVGFAGLLMGAYLLDYMNFYVGVLLTYAKPGHFLEVALLSWQVYAILRVLGYVMLGTALTRVSWLLVKERRVVVEEGVKRLLVYALALIALDFILKGTVANALYQPLLKACTALPP</sequence>
<protein>
    <submittedName>
        <fullName evidence="2">Uncharacterized protein</fullName>
    </submittedName>
</protein>
<dbReference type="InParanoid" id="A0A7L9FJP6"/>
<evidence type="ECO:0000313" key="2">
    <source>
        <dbReference type="EMBL" id="QOJ79154.1"/>
    </source>
</evidence>
<dbReference type="KEGG" id="thel:IG193_01445"/>
<dbReference type="EMBL" id="CP062310">
    <property type="protein sequence ID" value="QOJ79154.1"/>
    <property type="molecule type" value="Genomic_DNA"/>
</dbReference>
<keyword evidence="1" id="KW-1133">Transmembrane helix</keyword>
<keyword evidence="1" id="KW-0812">Transmembrane</keyword>
<keyword evidence="1" id="KW-0472">Membrane</keyword>
<feature type="transmembrane region" description="Helical" evidence="1">
    <location>
        <begin position="218"/>
        <end position="241"/>
    </location>
</feature>
<dbReference type="AlphaFoldDB" id="A0A7L9FJP6"/>